<dbReference type="AlphaFoldDB" id="A0A813KRX4"/>
<comment type="caution">
    <text evidence="2">The sequence shown here is derived from an EMBL/GenBank/DDBJ whole genome shotgun (WGS) entry which is preliminary data.</text>
</comment>
<evidence type="ECO:0000256" key="1">
    <source>
        <dbReference type="SAM" id="MobiDB-lite"/>
    </source>
</evidence>
<protein>
    <submittedName>
        <fullName evidence="2">Uncharacterized protein</fullName>
    </submittedName>
</protein>
<dbReference type="EMBL" id="CAJNNW010031778">
    <property type="protein sequence ID" value="CAE8709017.1"/>
    <property type="molecule type" value="Genomic_DNA"/>
</dbReference>
<feature type="non-terminal residue" evidence="2">
    <location>
        <position position="312"/>
    </location>
</feature>
<feature type="compositionally biased region" description="Basic and acidic residues" evidence="1">
    <location>
        <begin position="1"/>
        <end position="15"/>
    </location>
</feature>
<evidence type="ECO:0000313" key="2">
    <source>
        <dbReference type="EMBL" id="CAE8709017.1"/>
    </source>
</evidence>
<organism evidence="2 3">
    <name type="scientific">Polarella glacialis</name>
    <name type="common">Dinoflagellate</name>
    <dbReference type="NCBI Taxonomy" id="89957"/>
    <lineage>
        <taxon>Eukaryota</taxon>
        <taxon>Sar</taxon>
        <taxon>Alveolata</taxon>
        <taxon>Dinophyceae</taxon>
        <taxon>Suessiales</taxon>
        <taxon>Suessiaceae</taxon>
        <taxon>Polarella</taxon>
    </lineage>
</organism>
<evidence type="ECO:0000313" key="3">
    <source>
        <dbReference type="Proteomes" id="UP000626109"/>
    </source>
</evidence>
<sequence length="312" mass="34340">MPTARERGRHKDSAVKRGSKASQMWRTGMQGEGEEADFKDFVPLGPATKSERKAMHRALKRYQAEKDAARAAIEARLAAAADVAFLSGVADAASPNFNLLVKLQMDFIALQGLRAGPVEQRVPKVISELAASLYEALGSLVVEHLIVAETTRTLVNDYRTWDSQLQGLQMQLRAAAVEFSEGVKSSPSNFAGSSQSEIACLAQRRDEARRGATKRLQEMQEPASALQGLVDISLSWEQHINSLLPSVTQYLNPQGITTSQNPTSKSMHGCDSSTDEMPVAIFKMHFYEEWMQSWDPKPQMAATDLAVSELMK</sequence>
<proteinExistence type="predicted"/>
<gene>
    <name evidence="2" type="ORF">PGLA2088_LOCUS35226</name>
</gene>
<feature type="region of interest" description="Disordered" evidence="1">
    <location>
        <begin position="1"/>
        <end position="32"/>
    </location>
</feature>
<dbReference type="Proteomes" id="UP000626109">
    <property type="component" value="Unassembled WGS sequence"/>
</dbReference>
<accession>A0A813KRX4</accession>
<reference evidence="2" key="1">
    <citation type="submission" date="2021-02" db="EMBL/GenBank/DDBJ databases">
        <authorList>
            <person name="Dougan E. K."/>
            <person name="Rhodes N."/>
            <person name="Thang M."/>
            <person name="Chan C."/>
        </authorList>
    </citation>
    <scope>NUCLEOTIDE SEQUENCE</scope>
</reference>
<name>A0A813KRX4_POLGL</name>